<evidence type="ECO:0000256" key="4">
    <source>
        <dbReference type="ARBA" id="ARBA00022690"/>
    </source>
</evidence>
<proteinExistence type="inferred from homology"/>
<dbReference type="Pfam" id="PF06668">
    <property type="entry name" value="ITI_HC_C"/>
    <property type="match status" value="1"/>
</dbReference>
<feature type="chain" id="PRO_5022833232" description="Inter-alpha-trypsin inhibitor heavy chain H3" evidence="11">
    <location>
        <begin position="23"/>
        <end position="880"/>
    </location>
</feature>
<dbReference type="PROSITE" id="PS51468">
    <property type="entry name" value="VIT"/>
    <property type="match status" value="1"/>
</dbReference>
<feature type="domain" description="VIT" evidence="13">
    <location>
        <begin position="25"/>
        <end position="154"/>
    </location>
</feature>
<dbReference type="InterPro" id="IPR036465">
    <property type="entry name" value="vWFA_dom_sf"/>
</dbReference>
<dbReference type="Proteomes" id="UP000324632">
    <property type="component" value="Chromosome 19"/>
</dbReference>
<protein>
    <recommendedName>
        <fullName evidence="10">Inter-alpha-trypsin inhibitor heavy chain H3</fullName>
    </recommendedName>
</protein>
<dbReference type="AlphaFoldDB" id="A0A5A9NEU4"/>
<keyword evidence="7" id="KW-0654">Proteoglycan</keyword>
<dbReference type="GO" id="GO:0030212">
    <property type="term" value="P:hyaluronan metabolic process"/>
    <property type="evidence" value="ECO:0007669"/>
    <property type="project" value="InterPro"/>
</dbReference>
<dbReference type="InterPro" id="IPR050934">
    <property type="entry name" value="ITIH"/>
</dbReference>
<feature type="domain" description="VWFA" evidence="12">
    <location>
        <begin position="280"/>
        <end position="460"/>
    </location>
</feature>
<dbReference type="Pfam" id="PF00092">
    <property type="entry name" value="VWA"/>
    <property type="match status" value="1"/>
</dbReference>
<comment type="similarity">
    <text evidence="2">Belongs to the ITIH family.</text>
</comment>
<keyword evidence="6" id="KW-0722">Serine protease inhibitor</keyword>
<dbReference type="SUPFAM" id="SSF53300">
    <property type="entry name" value="vWA-like"/>
    <property type="match status" value="1"/>
</dbReference>
<dbReference type="GO" id="GO:0005576">
    <property type="term" value="C:extracellular region"/>
    <property type="evidence" value="ECO:0007669"/>
    <property type="project" value="UniProtKB-SubCell"/>
</dbReference>
<evidence type="ECO:0000256" key="9">
    <source>
        <dbReference type="ARBA" id="ARBA00037051"/>
    </source>
</evidence>
<feature type="signal peptide" evidence="11">
    <location>
        <begin position="1"/>
        <end position="22"/>
    </location>
</feature>
<dbReference type="InterPro" id="IPR013694">
    <property type="entry name" value="VIT"/>
</dbReference>
<dbReference type="Gene3D" id="3.40.50.410">
    <property type="entry name" value="von Willebrand factor, type A domain"/>
    <property type="match status" value="1"/>
</dbReference>
<evidence type="ECO:0000259" key="13">
    <source>
        <dbReference type="PROSITE" id="PS51468"/>
    </source>
</evidence>
<evidence type="ECO:0000313" key="14">
    <source>
        <dbReference type="EMBL" id="KAA0707983.1"/>
    </source>
</evidence>
<gene>
    <name evidence="14" type="ORF">E1301_Tti009539</name>
</gene>
<dbReference type="FunFam" id="3.40.50.410:FF:000013">
    <property type="entry name" value="inter-alpha-trypsin inhibitor heavy chain H2"/>
    <property type="match status" value="1"/>
</dbReference>
<dbReference type="SMART" id="SM00327">
    <property type="entry name" value="VWA"/>
    <property type="match status" value="1"/>
</dbReference>
<comment type="subcellular location">
    <subcellularLocation>
        <location evidence="1">Secreted</location>
    </subcellularLocation>
</comment>
<dbReference type="PANTHER" id="PTHR10338">
    <property type="entry name" value="INTER-ALPHA-TRYPSIN INHIBITOR HEAVY CHAIN FAMILY MEMBER"/>
    <property type="match status" value="1"/>
</dbReference>
<evidence type="ECO:0000256" key="11">
    <source>
        <dbReference type="SAM" id="SignalP"/>
    </source>
</evidence>
<reference evidence="14 15" key="1">
    <citation type="journal article" date="2019" name="Mol. Ecol. Resour.">
        <title>Chromosome-level genome assembly of Triplophysa tibetana, a fish adapted to the harsh high-altitude environment of the Tibetan Plateau.</title>
        <authorList>
            <person name="Yang X."/>
            <person name="Liu H."/>
            <person name="Ma Z."/>
            <person name="Zou Y."/>
            <person name="Zou M."/>
            <person name="Mao Y."/>
            <person name="Li X."/>
            <person name="Wang H."/>
            <person name="Chen T."/>
            <person name="Wang W."/>
            <person name="Yang R."/>
        </authorList>
    </citation>
    <scope>NUCLEOTIDE SEQUENCE [LARGE SCALE GENOMIC DNA]</scope>
    <source>
        <strain evidence="14">TTIB1903HZAU</strain>
        <tissue evidence="14">Muscle</tissue>
    </source>
</reference>
<dbReference type="InterPro" id="IPR002035">
    <property type="entry name" value="VWF_A"/>
</dbReference>
<evidence type="ECO:0000256" key="3">
    <source>
        <dbReference type="ARBA" id="ARBA00022525"/>
    </source>
</evidence>
<keyword evidence="15" id="KW-1185">Reference proteome</keyword>
<evidence type="ECO:0000256" key="6">
    <source>
        <dbReference type="ARBA" id="ARBA00022900"/>
    </source>
</evidence>
<dbReference type="PROSITE" id="PS50234">
    <property type="entry name" value="VWFA"/>
    <property type="match status" value="1"/>
</dbReference>
<evidence type="ECO:0000256" key="7">
    <source>
        <dbReference type="ARBA" id="ARBA00022974"/>
    </source>
</evidence>
<evidence type="ECO:0000256" key="2">
    <source>
        <dbReference type="ARBA" id="ARBA00010158"/>
    </source>
</evidence>
<evidence type="ECO:0000256" key="1">
    <source>
        <dbReference type="ARBA" id="ARBA00004613"/>
    </source>
</evidence>
<sequence>MTALKRMMGLCVCVSVALNVMAQDNALFRNYDSDQLSQIELQSMKVDCKVASRFAHTTMTTKALNAANDSQEVFFEVDLPKTAFITNFSIEIEGRVYISEVKEKEKARQQYEKAVSSGQTAGLVRASGRHMEKFSVSVNVAAQSIVTFTLTYEELLRRRLGSYEIMIGLRPKQLVQNFEIVVDIYEPQGIAYVDVKSTFITNELLPLVEKTVTDKKAHVYFSPTLGQQRQCPDCEGTLIDGDLFIKYDVNHAQDIGEIQIVNGYFVHFFAPDNLPQIPKNVVFVIDRSGSMTGEKIKQTREALVTILSDLHEDDNFGLVTFDDVIESWRPTLSKATPENVAEAKEFVQTITARHLTDINKAILHAVDMLTAEQNDSLPDISMIILLTDGRPSAGQQDLPVMQENIRNSINGSLSLFCLGFGYDLDYSLLDTLAKQNDGLARRVYEASDATLQLQGFYEEVASPLLLEVNLDYPGNTVSSLTQSHFKQFFKGSEIVVAGRMQSDIDSIQTKVSADGLEDRFVVKGFAVAEEWDTVFPEQDYIFGDFIEHMWAYLTIQQLLDKMDKCSPEEKENITAEALDLSLRYNFVTPLTSMVVTKPQAGDEETLIADKLTEDLPLDALYDPPQVMSIIAKDSSYFADGDPHFIIELPDQNDSLCFNFDDKPGTIFNLVRDPLTGITVNGQIIGEKRPVPGGKMHTYFGRFGIVHEELGIRLMVSRKEISVSEKGEQTQFFWSTTRTVKGQSMDLQIIKYHSLTVTVRNSVKFQIILHKMWKNHSHHQDYLGFYILDSHVLSNTVHGLLGQFYQGVNFEVSDLFPGKDPDKQDAIMFVKGNKLTVTRGSKRDFRKDVKNGENVPCWFIHNNGLGLLDGVHTDYIVSSLF</sequence>
<comment type="function">
    <text evidence="9">May act as a carrier of hyaluronan in serum or as a binding protein between hyaluronan and other matrix protein, including those on cell surfaces in tissues to regulate the localization, synthesis and degradation of hyaluronan which are essential to cells undergoing biological processes.</text>
</comment>
<comment type="caution">
    <text evidence="14">The sequence shown here is derived from an EMBL/GenBank/DDBJ whole genome shotgun (WGS) entry which is preliminary data.</text>
</comment>
<dbReference type="InterPro" id="IPR010600">
    <property type="entry name" value="ITI_HC_C"/>
</dbReference>
<dbReference type="SMART" id="SM00609">
    <property type="entry name" value="VIT"/>
    <property type="match status" value="1"/>
</dbReference>
<accession>A0A5A9NEU4</accession>
<evidence type="ECO:0000259" key="12">
    <source>
        <dbReference type="PROSITE" id="PS50234"/>
    </source>
</evidence>
<keyword evidence="4" id="KW-0646">Protease inhibitor</keyword>
<organism evidence="14 15">
    <name type="scientific">Triplophysa tibetana</name>
    <dbReference type="NCBI Taxonomy" id="1572043"/>
    <lineage>
        <taxon>Eukaryota</taxon>
        <taxon>Metazoa</taxon>
        <taxon>Chordata</taxon>
        <taxon>Craniata</taxon>
        <taxon>Vertebrata</taxon>
        <taxon>Euteleostomi</taxon>
        <taxon>Actinopterygii</taxon>
        <taxon>Neopterygii</taxon>
        <taxon>Teleostei</taxon>
        <taxon>Ostariophysi</taxon>
        <taxon>Cypriniformes</taxon>
        <taxon>Nemacheilidae</taxon>
        <taxon>Triplophysa</taxon>
    </lineage>
</organism>
<name>A0A5A9NEU4_9TELE</name>
<keyword evidence="5 11" id="KW-0732">Signal</keyword>
<evidence type="ECO:0000256" key="10">
    <source>
        <dbReference type="ARBA" id="ARBA00039924"/>
    </source>
</evidence>
<dbReference type="EMBL" id="SOYY01000019">
    <property type="protein sequence ID" value="KAA0707983.1"/>
    <property type="molecule type" value="Genomic_DNA"/>
</dbReference>
<dbReference type="PANTHER" id="PTHR10338:SF115">
    <property type="entry name" value="INTER-ALPHA-TRYPSIN INHIBITOR HEAVY CHAIN H3"/>
    <property type="match status" value="1"/>
</dbReference>
<evidence type="ECO:0000313" key="15">
    <source>
        <dbReference type="Proteomes" id="UP000324632"/>
    </source>
</evidence>
<dbReference type="Pfam" id="PF08487">
    <property type="entry name" value="VIT"/>
    <property type="match status" value="1"/>
</dbReference>
<keyword evidence="3" id="KW-0964">Secreted</keyword>
<evidence type="ECO:0000256" key="5">
    <source>
        <dbReference type="ARBA" id="ARBA00022729"/>
    </source>
</evidence>
<dbReference type="GO" id="GO:0004867">
    <property type="term" value="F:serine-type endopeptidase inhibitor activity"/>
    <property type="evidence" value="ECO:0007669"/>
    <property type="project" value="UniProtKB-KW"/>
</dbReference>
<keyword evidence="8" id="KW-0325">Glycoprotein</keyword>
<evidence type="ECO:0000256" key="8">
    <source>
        <dbReference type="ARBA" id="ARBA00023180"/>
    </source>
</evidence>